<reference evidence="2" key="1">
    <citation type="submission" date="2016-11" db="UniProtKB">
        <authorList>
            <consortium name="WormBaseParasite"/>
        </authorList>
    </citation>
    <scope>IDENTIFICATION</scope>
    <source>
        <strain evidence="2">KR3021</strain>
    </source>
</reference>
<dbReference type="Proteomes" id="UP000095286">
    <property type="component" value="Unplaced"/>
</dbReference>
<accession>A0AC35TIN3</accession>
<dbReference type="WBParaSite" id="RSKR_0000103800.1">
    <property type="protein sequence ID" value="RSKR_0000103800.1"/>
    <property type="gene ID" value="RSKR_0000103800"/>
</dbReference>
<evidence type="ECO:0000313" key="1">
    <source>
        <dbReference type="Proteomes" id="UP000095286"/>
    </source>
</evidence>
<organism evidence="1 2">
    <name type="scientific">Rhabditophanes sp. KR3021</name>
    <dbReference type="NCBI Taxonomy" id="114890"/>
    <lineage>
        <taxon>Eukaryota</taxon>
        <taxon>Metazoa</taxon>
        <taxon>Ecdysozoa</taxon>
        <taxon>Nematoda</taxon>
        <taxon>Chromadorea</taxon>
        <taxon>Rhabditida</taxon>
        <taxon>Tylenchina</taxon>
        <taxon>Panagrolaimomorpha</taxon>
        <taxon>Strongyloidoidea</taxon>
        <taxon>Alloionematidae</taxon>
        <taxon>Rhabditophanes</taxon>
    </lineage>
</organism>
<evidence type="ECO:0000313" key="2">
    <source>
        <dbReference type="WBParaSite" id="RSKR_0000103800.1"/>
    </source>
</evidence>
<proteinExistence type="predicted"/>
<protein>
    <submittedName>
        <fullName evidence="2">Peptidase_M1 domain-containing protein</fullName>
    </submittedName>
</protein>
<sequence length="143" mass="16571">MHLTPYHLGLQFAKLLVATFENISPYELFRLTMDLIDQYRQMSFENMLTFSYKCMSSDGLYSNFFNRPINPDTWTATATNHLDTEKTLWIFKLQKQLDVNAFLPSKSLDYDGYLFEHIGMSIQTAGGYHGTVTSIHEISTQLH</sequence>
<name>A0AC35TIN3_9BILA</name>